<dbReference type="SUPFAM" id="SSF55729">
    <property type="entry name" value="Acyl-CoA N-acyltransferases (Nat)"/>
    <property type="match status" value="1"/>
</dbReference>
<dbReference type="GO" id="GO:0016747">
    <property type="term" value="F:acyltransferase activity, transferring groups other than amino-acyl groups"/>
    <property type="evidence" value="ECO:0007669"/>
    <property type="project" value="InterPro"/>
</dbReference>
<evidence type="ECO:0000259" key="1">
    <source>
        <dbReference type="PROSITE" id="PS51186"/>
    </source>
</evidence>
<dbReference type="Gene3D" id="3.40.630.30">
    <property type="match status" value="1"/>
</dbReference>
<dbReference type="PROSITE" id="PS51186">
    <property type="entry name" value="GNAT"/>
    <property type="match status" value="1"/>
</dbReference>
<comment type="caution">
    <text evidence="2">The sequence shown here is derived from an EMBL/GenBank/DDBJ whole genome shotgun (WGS) entry which is preliminary data.</text>
</comment>
<protein>
    <recommendedName>
        <fullName evidence="1">N-acetyltransferase domain-containing protein</fullName>
    </recommendedName>
</protein>
<dbReference type="Proteomes" id="UP000179243">
    <property type="component" value="Unassembled WGS sequence"/>
</dbReference>
<dbReference type="PANTHER" id="PTHR43072">
    <property type="entry name" value="N-ACETYLTRANSFERASE"/>
    <property type="match status" value="1"/>
</dbReference>
<reference evidence="2 3" key="1">
    <citation type="journal article" date="2016" name="Nat. Commun.">
        <title>Thousands of microbial genomes shed light on interconnected biogeochemical processes in an aquifer system.</title>
        <authorList>
            <person name="Anantharaman K."/>
            <person name="Brown C.T."/>
            <person name="Hug L.A."/>
            <person name="Sharon I."/>
            <person name="Castelle C.J."/>
            <person name="Probst A.J."/>
            <person name="Thomas B.C."/>
            <person name="Singh A."/>
            <person name="Wilkins M.J."/>
            <person name="Karaoz U."/>
            <person name="Brodie E.L."/>
            <person name="Williams K.H."/>
            <person name="Hubbard S.S."/>
            <person name="Banfield J.F."/>
        </authorList>
    </citation>
    <scope>NUCLEOTIDE SEQUENCE [LARGE SCALE GENOMIC DNA]</scope>
</reference>
<evidence type="ECO:0000313" key="2">
    <source>
        <dbReference type="EMBL" id="OGK00959.1"/>
    </source>
</evidence>
<organism evidence="2 3">
    <name type="scientific">Candidatus Raymondbacteria bacterium RIFOXYD12_FULL_49_13</name>
    <dbReference type="NCBI Taxonomy" id="1817890"/>
    <lineage>
        <taxon>Bacteria</taxon>
        <taxon>Raymondiibacteriota</taxon>
    </lineage>
</organism>
<accession>A0A1F7F2R9</accession>
<dbReference type="EMBL" id="MFYX01000136">
    <property type="protein sequence ID" value="OGK00959.1"/>
    <property type="molecule type" value="Genomic_DNA"/>
</dbReference>
<dbReference type="InterPro" id="IPR016181">
    <property type="entry name" value="Acyl_CoA_acyltransferase"/>
</dbReference>
<dbReference type="InterPro" id="IPR000182">
    <property type="entry name" value="GNAT_dom"/>
</dbReference>
<dbReference type="Pfam" id="PF00583">
    <property type="entry name" value="Acetyltransf_1"/>
    <property type="match status" value="1"/>
</dbReference>
<dbReference type="CDD" id="cd04301">
    <property type="entry name" value="NAT_SF"/>
    <property type="match status" value="1"/>
</dbReference>
<dbReference type="AlphaFoldDB" id="A0A1F7F2R9"/>
<sequence length="150" mass="17314">MKSSELKQAVRIRKGRDSDINALLSLYRKERAVSDFVGLHTRARFKRLIRSKDDLLIVAENGQGVAGALDAEFYRESRFSYFANLVVSAKERRNKIGTRLVAAYEQICRKRGITRVVALVYNWNTGMHKLMKRGQYRNSGTLVEYIKTLR</sequence>
<name>A0A1F7F2R9_UNCRA</name>
<proteinExistence type="predicted"/>
<evidence type="ECO:0000313" key="3">
    <source>
        <dbReference type="Proteomes" id="UP000179243"/>
    </source>
</evidence>
<feature type="domain" description="N-acetyltransferase" evidence="1">
    <location>
        <begin position="10"/>
        <end position="150"/>
    </location>
</feature>
<gene>
    <name evidence="2" type="ORF">A2519_17005</name>
</gene>